<dbReference type="InterPro" id="IPR011964">
    <property type="entry name" value="YVTN_b-propeller_repeat"/>
</dbReference>
<proteinExistence type="predicted"/>
<sequence length="358" mass="39319">MLIRKSLRVAKRQVALGLPRLVATIPVSARVGNIALNPVTNRVYFIQGEHSLGVLDAQTNTIITTLNIGQLPSHLALNARTNRIYVANFLDGTVSVINGLTNRVITTVKVGERCDHIAVNTRTNLIYVTTISLTAKFASVVVLNGTTNKLQRRIRFIGRPSQLVVNELTNRIYVTNTTNDTLSVIHGTRHTILSTVKVGKNPVITPALNRKTNLLYVANNLSRFCSVVNLRTLKVRSIELERRQSNVILNPMTNHIYVTSAQVSEKGKLFAINGDTNRVYRTITVPTFTNTLVNPTTNHLFIAGSSETGTSPLSVYHGTTLKSITTLRIAKGAGDMVMNPRTNRIYIGGENSISVVQD</sequence>
<dbReference type="Gene3D" id="2.130.10.10">
    <property type="entry name" value="YVTN repeat-like/Quinoprotein amine dehydrogenase"/>
    <property type="match status" value="2"/>
</dbReference>
<dbReference type="NCBIfam" id="TIGR02276">
    <property type="entry name" value="beta_rpt_yvtn"/>
    <property type="match status" value="1"/>
</dbReference>
<name>A0A1C1A4J6_9BACL</name>
<dbReference type="AlphaFoldDB" id="A0A1C1A4J6"/>
<gene>
    <name evidence="1" type="ORF">A8709_15495</name>
</gene>
<dbReference type="InterPro" id="IPR015943">
    <property type="entry name" value="WD40/YVTN_repeat-like_dom_sf"/>
</dbReference>
<dbReference type="InterPro" id="IPR011048">
    <property type="entry name" value="Haem_d1_sf"/>
</dbReference>
<comment type="caution">
    <text evidence="1">The sequence shown here is derived from an EMBL/GenBank/DDBJ whole genome shotgun (WGS) entry which is preliminary data.</text>
</comment>
<organism evidence="1 2">
    <name type="scientific">Paenibacillus pectinilyticus</name>
    <dbReference type="NCBI Taxonomy" id="512399"/>
    <lineage>
        <taxon>Bacteria</taxon>
        <taxon>Bacillati</taxon>
        <taxon>Bacillota</taxon>
        <taxon>Bacilli</taxon>
        <taxon>Bacillales</taxon>
        <taxon>Paenibacillaceae</taxon>
        <taxon>Paenibacillus</taxon>
    </lineage>
</organism>
<protein>
    <recommendedName>
        <fullName evidence="3">Cell surface protein</fullName>
    </recommendedName>
</protein>
<evidence type="ECO:0000313" key="1">
    <source>
        <dbReference type="EMBL" id="OCT15479.1"/>
    </source>
</evidence>
<dbReference type="OrthoDB" id="2532949at2"/>
<evidence type="ECO:0000313" key="2">
    <source>
        <dbReference type="Proteomes" id="UP000093309"/>
    </source>
</evidence>
<dbReference type="InterPro" id="IPR051200">
    <property type="entry name" value="Host-pathogen_enzymatic-act"/>
</dbReference>
<accession>A0A1C1A4J6</accession>
<dbReference type="RefSeq" id="WP_065852389.1">
    <property type="nucleotide sequence ID" value="NZ_LYPC01000014.1"/>
</dbReference>
<dbReference type="PANTHER" id="PTHR47197">
    <property type="entry name" value="PROTEIN NIRF"/>
    <property type="match status" value="1"/>
</dbReference>
<dbReference type="EMBL" id="LYPC01000014">
    <property type="protein sequence ID" value="OCT15479.1"/>
    <property type="molecule type" value="Genomic_DNA"/>
</dbReference>
<evidence type="ECO:0008006" key="3">
    <source>
        <dbReference type="Google" id="ProtNLM"/>
    </source>
</evidence>
<keyword evidence="2" id="KW-1185">Reference proteome</keyword>
<dbReference type="SUPFAM" id="SSF51004">
    <property type="entry name" value="C-terminal (heme d1) domain of cytochrome cd1-nitrite reductase"/>
    <property type="match status" value="1"/>
</dbReference>
<reference evidence="2" key="1">
    <citation type="submission" date="2016-05" db="EMBL/GenBank/DDBJ databases">
        <title>Paenibacillus oryzae. sp. nov., isolated from the rice root.</title>
        <authorList>
            <person name="Zhang J."/>
            <person name="Zhang X."/>
        </authorList>
    </citation>
    <scope>NUCLEOTIDE SEQUENCE [LARGE SCALE GENOMIC DNA]</scope>
    <source>
        <strain evidence="2">KCTC13222</strain>
    </source>
</reference>
<dbReference type="SUPFAM" id="SSF101908">
    <property type="entry name" value="Putative isomerase YbhE"/>
    <property type="match status" value="1"/>
</dbReference>
<dbReference type="PANTHER" id="PTHR47197:SF3">
    <property type="entry name" value="DIHYDRO-HEME D1 DEHYDROGENASE"/>
    <property type="match status" value="1"/>
</dbReference>
<dbReference type="STRING" id="512399.A8709_15495"/>
<dbReference type="Proteomes" id="UP000093309">
    <property type="component" value="Unassembled WGS sequence"/>
</dbReference>